<dbReference type="PROSITE" id="PS50110">
    <property type="entry name" value="RESPONSE_REGULATORY"/>
    <property type="match status" value="1"/>
</dbReference>
<dbReference type="SMART" id="SM00448">
    <property type="entry name" value="REC"/>
    <property type="match status" value="1"/>
</dbReference>
<name>A0A2W5DFY2_9BURK</name>
<dbReference type="PANTHER" id="PTHR44591:SF3">
    <property type="entry name" value="RESPONSE REGULATORY DOMAIN-CONTAINING PROTEIN"/>
    <property type="match status" value="1"/>
</dbReference>
<dbReference type="EMBL" id="QFOD01000021">
    <property type="protein sequence ID" value="PZP28674.1"/>
    <property type="molecule type" value="Genomic_DNA"/>
</dbReference>
<dbReference type="PANTHER" id="PTHR44591">
    <property type="entry name" value="STRESS RESPONSE REGULATOR PROTEIN 1"/>
    <property type="match status" value="1"/>
</dbReference>
<evidence type="ECO:0000313" key="5">
    <source>
        <dbReference type="Proteomes" id="UP000249633"/>
    </source>
</evidence>
<proteinExistence type="predicted"/>
<keyword evidence="1 2" id="KW-0597">Phosphoprotein</keyword>
<accession>A0A2W5DFY2</accession>
<dbReference type="InterPro" id="IPR001789">
    <property type="entry name" value="Sig_transdc_resp-reg_receiver"/>
</dbReference>
<dbReference type="AlphaFoldDB" id="A0A2W5DFY2"/>
<dbReference type="InterPro" id="IPR050595">
    <property type="entry name" value="Bact_response_regulator"/>
</dbReference>
<sequence length="138" mass="14768">MPALKAFIVEDSPVILENLVATLEELAEVEVVGTVPDEAGAVRWLRQTPSGADLIIVDVFLRSGSGLGVLAAARELSVPGELVVLTNYATDEMRRRCTQLGAARVFDKSHELDDLISHCAQVAHQAQPRPDGNAAVAR</sequence>
<feature type="modified residue" description="4-aspartylphosphate" evidence="2">
    <location>
        <position position="58"/>
    </location>
</feature>
<dbReference type="GO" id="GO:0000160">
    <property type="term" value="P:phosphorelay signal transduction system"/>
    <property type="evidence" value="ECO:0007669"/>
    <property type="project" value="InterPro"/>
</dbReference>
<dbReference type="SUPFAM" id="SSF52172">
    <property type="entry name" value="CheY-like"/>
    <property type="match status" value="1"/>
</dbReference>
<organism evidence="4 5">
    <name type="scientific">Roseateles depolymerans</name>
    <dbReference type="NCBI Taxonomy" id="76731"/>
    <lineage>
        <taxon>Bacteria</taxon>
        <taxon>Pseudomonadati</taxon>
        <taxon>Pseudomonadota</taxon>
        <taxon>Betaproteobacteria</taxon>
        <taxon>Burkholderiales</taxon>
        <taxon>Sphaerotilaceae</taxon>
        <taxon>Roseateles</taxon>
    </lineage>
</organism>
<dbReference type="Gene3D" id="3.40.50.2300">
    <property type="match status" value="1"/>
</dbReference>
<protein>
    <recommendedName>
        <fullName evidence="3">Response regulatory domain-containing protein</fullName>
    </recommendedName>
</protein>
<evidence type="ECO:0000256" key="1">
    <source>
        <dbReference type="ARBA" id="ARBA00022553"/>
    </source>
</evidence>
<dbReference type="Proteomes" id="UP000249633">
    <property type="component" value="Unassembled WGS sequence"/>
</dbReference>
<comment type="caution">
    <text evidence="4">The sequence shown here is derived from an EMBL/GenBank/DDBJ whole genome shotgun (WGS) entry which is preliminary data.</text>
</comment>
<evidence type="ECO:0000313" key="4">
    <source>
        <dbReference type="EMBL" id="PZP28674.1"/>
    </source>
</evidence>
<gene>
    <name evidence="4" type="ORF">DI603_18495</name>
</gene>
<evidence type="ECO:0000259" key="3">
    <source>
        <dbReference type="PROSITE" id="PS50110"/>
    </source>
</evidence>
<feature type="domain" description="Response regulatory" evidence="3">
    <location>
        <begin position="5"/>
        <end position="123"/>
    </location>
</feature>
<reference evidence="4 5" key="1">
    <citation type="submission" date="2017-08" db="EMBL/GenBank/DDBJ databases">
        <title>Infants hospitalized years apart are colonized by the same room-sourced microbial strains.</title>
        <authorList>
            <person name="Brooks B."/>
            <person name="Olm M.R."/>
            <person name="Firek B.A."/>
            <person name="Baker R."/>
            <person name="Thomas B.C."/>
            <person name="Morowitz M.J."/>
            <person name="Banfield J.F."/>
        </authorList>
    </citation>
    <scope>NUCLEOTIDE SEQUENCE [LARGE SCALE GENOMIC DNA]</scope>
    <source>
        <strain evidence="4">S2_012_000_R2_81</strain>
    </source>
</reference>
<evidence type="ECO:0000256" key="2">
    <source>
        <dbReference type="PROSITE-ProRule" id="PRU00169"/>
    </source>
</evidence>
<dbReference type="Pfam" id="PF00072">
    <property type="entry name" value="Response_reg"/>
    <property type="match status" value="1"/>
</dbReference>
<dbReference type="InterPro" id="IPR011006">
    <property type="entry name" value="CheY-like_superfamily"/>
</dbReference>